<accession>A0ACC0V0Q0</accession>
<dbReference type="Proteomes" id="UP001163324">
    <property type="component" value="Chromosome 5"/>
</dbReference>
<keyword evidence="2" id="KW-1185">Reference proteome</keyword>
<comment type="caution">
    <text evidence="1">The sequence shown here is derived from an EMBL/GenBank/DDBJ whole genome shotgun (WGS) entry which is preliminary data.</text>
</comment>
<name>A0ACC0V0Q0_9HYPO</name>
<dbReference type="EMBL" id="CM047944">
    <property type="protein sequence ID" value="KAI9899312.1"/>
    <property type="molecule type" value="Genomic_DNA"/>
</dbReference>
<proteinExistence type="predicted"/>
<organism evidence="1 2">
    <name type="scientific">Trichothecium roseum</name>
    <dbReference type="NCBI Taxonomy" id="47278"/>
    <lineage>
        <taxon>Eukaryota</taxon>
        <taxon>Fungi</taxon>
        <taxon>Dikarya</taxon>
        <taxon>Ascomycota</taxon>
        <taxon>Pezizomycotina</taxon>
        <taxon>Sordariomycetes</taxon>
        <taxon>Hypocreomycetidae</taxon>
        <taxon>Hypocreales</taxon>
        <taxon>Hypocreales incertae sedis</taxon>
        <taxon>Trichothecium</taxon>
    </lineage>
</organism>
<gene>
    <name evidence="1" type="ORF">N3K66_005773</name>
</gene>
<reference evidence="1" key="1">
    <citation type="submission" date="2022-10" db="EMBL/GenBank/DDBJ databases">
        <title>Complete Genome of Trichothecium roseum strain YXFP-22015, a Plant Pathogen Isolated from Citrus.</title>
        <authorList>
            <person name="Wang Y."/>
            <person name="Zhu L."/>
        </authorList>
    </citation>
    <scope>NUCLEOTIDE SEQUENCE</scope>
    <source>
        <strain evidence="1">YXFP-22015</strain>
    </source>
</reference>
<sequence length="256" mass="27985">MAKVVILMADKGHDPTETTLPYYAFKNAGFDVKFATEKGDAPECDPVMLRGITQRLLGAQASVVKQYDAMAATDEFRSPLAWTEPSFSLAGYDLVFLPGGHEKSVRQIIDSGRVHRLLAEYVPLTRRPSRKALAAVCHGVMVLSAAKVEGTGEGGKMKSVIADCVTTTLPARFEQVAFWGTRAFLGDYYKTYGAGSEDVEDSVVSALADKSQYKRSLLPTPFVVEDPNYNYISARFPGDVALMGEKIVKMVQSLQQ</sequence>
<protein>
    <submittedName>
        <fullName evidence="1">Uncharacterized protein</fullName>
    </submittedName>
</protein>
<evidence type="ECO:0000313" key="1">
    <source>
        <dbReference type="EMBL" id="KAI9899312.1"/>
    </source>
</evidence>
<evidence type="ECO:0000313" key="2">
    <source>
        <dbReference type="Proteomes" id="UP001163324"/>
    </source>
</evidence>